<evidence type="ECO:0000313" key="1">
    <source>
        <dbReference type="EMBL" id="OAU99319.1"/>
    </source>
</evidence>
<gene>
    <name evidence="1" type="ORF">AO382_1964</name>
</gene>
<evidence type="ECO:0000313" key="2">
    <source>
        <dbReference type="Proteomes" id="UP000078446"/>
    </source>
</evidence>
<proteinExistence type="predicted"/>
<accession>A0A7Z0UWQ8</accession>
<dbReference type="Proteomes" id="UP000078446">
    <property type="component" value="Unassembled WGS sequence"/>
</dbReference>
<protein>
    <submittedName>
        <fullName evidence="1">Uncharacterized protein</fullName>
    </submittedName>
</protein>
<organism evidence="1 2">
    <name type="scientific">Moraxella catarrhalis</name>
    <name type="common">Branhamella catarrhalis</name>
    <dbReference type="NCBI Taxonomy" id="480"/>
    <lineage>
        <taxon>Bacteria</taxon>
        <taxon>Pseudomonadati</taxon>
        <taxon>Pseudomonadota</taxon>
        <taxon>Gammaproteobacteria</taxon>
        <taxon>Moraxellales</taxon>
        <taxon>Moraxellaceae</taxon>
        <taxon>Moraxella</taxon>
    </lineage>
</organism>
<comment type="caution">
    <text evidence="1">The sequence shown here is derived from an EMBL/GenBank/DDBJ whole genome shotgun (WGS) entry which is preliminary data.</text>
</comment>
<reference evidence="1 2" key="1">
    <citation type="journal article" date="2016" name="Genome Biol. Evol.">
        <title>Comparative Genomic Analyses of the Moraxella catarrhalis Serosensitive and Seroresistant Lineages Demonstrate Their Independent Evolution.</title>
        <authorList>
            <person name="Earl J.P."/>
            <person name="de Vries S.P."/>
            <person name="Ahmed A."/>
            <person name="Powell E."/>
            <person name="Schultz M.P."/>
            <person name="Hermans P.W."/>
            <person name="Hill D.J."/>
            <person name="Zhou Z."/>
            <person name="Constantinidou C.I."/>
            <person name="Hu F.Z."/>
            <person name="Bootsma H.J."/>
            <person name="Ehrlich G.D."/>
        </authorList>
    </citation>
    <scope>NUCLEOTIDE SEQUENCE [LARGE SCALE GENOMIC DNA]</scope>
    <source>
        <strain evidence="1 2">Z7574</strain>
    </source>
</reference>
<dbReference type="EMBL" id="LXHE01000022">
    <property type="protein sequence ID" value="OAU99319.1"/>
    <property type="molecule type" value="Genomic_DNA"/>
</dbReference>
<sequence>MIPSFRPKTNKLTASLYLAISSIQKHQDTALAAFSSNQMGELVEIKVESWCFLLVDIYFIDKTIQSEQILLANRVIFFG</sequence>
<name>A0A7Z0UWQ8_MORCA</name>
<dbReference type="AlphaFoldDB" id="A0A7Z0UWQ8"/>